<protein>
    <submittedName>
        <fullName evidence="1">Uncharacterized protein</fullName>
    </submittedName>
</protein>
<proteinExistence type="predicted"/>
<reference evidence="1 2" key="1">
    <citation type="submission" date="2020-05" db="EMBL/GenBank/DDBJ databases">
        <title>Identification and distribution of gene clusters putatively required for synthesis of sphingolipid metabolism inhibitors in phylogenetically diverse species of the filamentous fungus Fusarium.</title>
        <authorList>
            <person name="Kim H.-S."/>
            <person name="Busman M."/>
            <person name="Brown D.W."/>
            <person name="Divon H."/>
            <person name="Uhlig S."/>
            <person name="Proctor R.H."/>
        </authorList>
    </citation>
    <scope>NUCLEOTIDE SEQUENCE [LARGE SCALE GENOMIC DNA]</scope>
    <source>
        <strain evidence="1 2">NRRL 66333</strain>
    </source>
</reference>
<accession>A0A8H5P5V2</accession>
<dbReference type="SUPFAM" id="SSF55961">
    <property type="entry name" value="Bet v1-like"/>
    <property type="match status" value="1"/>
</dbReference>
<organism evidence="1 2">
    <name type="scientific">Gibberella subglutinans</name>
    <name type="common">Fusarium subglutinans</name>
    <dbReference type="NCBI Taxonomy" id="42677"/>
    <lineage>
        <taxon>Eukaryota</taxon>
        <taxon>Fungi</taxon>
        <taxon>Dikarya</taxon>
        <taxon>Ascomycota</taxon>
        <taxon>Pezizomycotina</taxon>
        <taxon>Sordariomycetes</taxon>
        <taxon>Hypocreomycetidae</taxon>
        <taxon>Hypocreales</taxon>
        <taxon>Nectriaceae</taxon>
        <taxon>Fusarium</taxon>
        <taxon>Fusarium fujikuroi species complex</taxon>
    </lineage>
</organism>
<sequence length="229" mass="24956">MQSAIIWPTKFLPGTTDNYTSNEVIVRDITAARVWAYLADITQWESYYSNCSHITPPVSGNILKKGDSFSFSTFGFGPFPAEVMESVPPSAGSPGRLAWRAWVDGDESSKLDVYHAWIVEDLDYGVARILTQESQIGQPGVKLAATKPNPILNGHQEWLDSLCILVEGSVGVCVIAIGCWKPDGRLAHASGRPNSILATSTFADSPFNGLDLDIEWIQIPFRSPSPSLA</sequence>
<dbReference type="OrthoDB" id="2586183at2759"/>
<evidence type="ECO:0000313" key="1">
    <source>
        <dbReference type="EMBL" id="KAF5588025.1"/>
    </source>
</evidence>
<dbReference type="AlphaFoldDB" id="A0A8H5P5V2"/>
<dbReference type="InterPro" id="IPR023393">
    <property type="entry name" value="START-like_dom_sf"/>
</dbReference>
<evidence type="ECO:0000313" key="2">
    <source>
        <dbReference type="Proteomes" id="UP000547976"/>
    </source>
</evidence>
<comment type="caution">
    <text evidence="1">The sequence shown here is derived from an EMBL/GenBank/DDBJ whole genome shotgun (WGS) entry which is preliminary data.</text>
</comment>
<name>A0A8H5P5V2_GIBSU</name>
<dbReference type="Proteomes" id="UP000547976">
    <property type="component" value="Unassembled WGS sequence"/>
</dbReference>
<dbReference type="GeneID" id="59311032"/>
<dbReference type="Gene3D" id="3.30.530.20">
    <property type="match status" value="1"/>
</dbReference>
<gene>
    <name evidence="1" type="ORF">FSUBG_11613</name>
</gene>
<keyword evidence="2" id="KW-1185">Reference proteome</keyword>
<dbReference type="EMBL" id="JAAOAV010000225">
    <property type="protein sequence ID" value="KAF5588025.1"/>
    <property type="molecule type" value="Genomic_DNA"/>
</dbReference>
<dbReference type="RefSeq" id="XP_036532891.1">
    <property type="nucleotide sequence ID" value="XM_036676314.1"/>
</dbReference>